<dbReference type="EMBL" id="DS547092">
    <property type="protein sequence ID" value="EDR14713.1"/>
    <property type="molecule type" value="Genomic_DNA"/>
</dbReference>
<dbReference type="GeneID" id="6070593"/>
<feature type="region of interest" description="Disordered" evidence="1">
    <location>
        <begin position="310"/>
        <end position="344"/>
    </location>
</feature>
<evidence type="ECO:0000313" key="2">
    <source>
        <dbReference type="EMBL" id="EDR14713.1"/>
    </source>
</evidence>
<evidence type="ECO:0000313" key="3">
    <source>
        <dbReference type="Proteomes" id="UP000001194"/>
    </source>
</evidence>
<feature type="compositionally biased region" description="Acidic residues" evidence="1">
    <location>
        <begin position="319"/>
        <end position="344"/>
    </location>
</feature>
<dbReference type="PANTHER" id="PTHR33096">
    <property type="entry name" value="CXC2 DOMAIN-CONTAINING PROTEIN"/>
    <property type="match status" value="1"/>
</dbReference>
<dbReference type="HOGENOM" id="CLU_055157_2_0_1"/>
<dbReference type="OrthoDB" id="3259165at2759"/>
<dbReference type="RefSeq" id="XP_001875272.1">
    <property type="nucleotide sequence ID" value="XM_001875237.1"/>
</dbReference>
<dbReference type="KEGG" id="lbc:LACBIDRAFT_305654"/>
<accession>B0CUR3</accession>
<gene>
    <name evidence="2" type="ORF">LACBIDRAFT_305654</name>
</gene>
<reference evidence="2 3" key="1">
    <citation type="journal article" date="2008" name="Nature">
        <title>The genome of Laccaria bicolor provides insights into mycorrhizal symbiosis.</title>
        <authorList>
            <person name="Martin F."/>
            <person name="Aerts A."/>
            <person name="Ahren D."/>
            <person name="Brun A."/>
            <person name="Danchin E.G.J."/>
            <person name="Duchaussoy F."/>
            <person name="Gibon J."/>
            <person name="Kohler A."/>
            <person name="Lindquist E."/>
            <person name="Pereda V."/>
            <person name="Salamov A."/>
            <person name="Shapiro H.J."/>
            <person name="Wuyts J."/>
            <person name="Blaudez D."/>
            <person name="Buee M."/>
            <person name="Brokstein P."/>
            <person name="Canbaeck B."/>
            <person name="Cohen D."/>
            <person name="Courty P.E."/>
            <person name="Coutinho P.M."/>
            <person name="Delaruelle C."/>
            <person name="Detter J.C."/>
            <person name="Deveau A."/>
            <person name="DiFazio S."/>
            <person name="Duplessis S."/>
            <person name="Fraissinet-Tachet L."/>
            <person name="Lucic E."/>
            <person name="Frey-Klett P."/>
            <person name="Fourrey C."/>
            <person name="Feussner I."/>
            <person name="Gay G."/>
            <person name="Grimwood J."/>
            <person name="Hoegger P.J."/>
            <person name="Jain P."/>
            <person name="Kilaru S."/>
            <person name="Labbe J."/>
            <person name="Lin Y.C."/>
            <person name="Legue V."/>
            <person name="Le Tacon F."/>
            <person name="Marmeisse R."/>
            <person name="Melayah D."/>
            <person name="Montanini B."/>
            <person name="Muratet M."/>
            <person name="Nehls U."/>
            <person name="Niculita-Hirzel H."/>
            <person name="Oudot-Le Secq M.P."/>
            <person name="Peter M."/>
            <person name="Quesneville H."/>
            <person name="Rajashekar B."/>
            <person name="Reich M."/>
            <person name="Rouhier N."/>
            <person name="Schmutz J."/>
            <person name="Yin T."/>
            <person name="Chalot M."/>
            <person name="Henrissat B."/>
            <person name="Kuees U."/>
            <person name="Lucas S."/>
            <person name="Van de Peer Y."/>
            <person name="Podila G.K."/>
            <person name="Polle A."/>
            <person name="Pukkila P.J."/>
            <person name="Richardson P.M."/>
            <person name="Rouze P."/>
            <person name="Sanders I.R."/>
            <person name="Stajich J.E."/>
            <person name="Tunlid A."/>
            <person name="Tuskan G."/>
            <person name="Grigoriev I.V."/>
        </authorList>
    </citation>
    <scope>NUCLEOTIDE SEQUENCE [LARGE SCALE GENOMIC DNA]</scope>
    <source>
        <strain evidence="3">S238N-H82 / ATCC MYA-4686</strain>
    </source>
</reference>
<name>B0CUR3_LACBS</name>
<keyword evidence="3" id="KW-1185">Reference proteome</keyword>
<protein>
    <submittedName>
        <fullName evidence="2">Predicted protein</fullName>
    </submittedName>
</protein>
<organism evidence="3">
    <name type="scientific">Laccaria bicolor (strain S238N-H82 / ATCC MYA-4686)</name>
    <name type="common">Bicoloured deceiver</name>
    <name type="synonym">Laccaria laccata var. bicolor</name>
    <dbReference type="NCBI Taxonomy" id="486041"/>
    <lineage>
        <taxon>Eukaryota</taxon>
        <taxon>Fungi</taxon>
        <taxon>Dikarya</taxon>
        <taxon>Basidiomycota</taxon>
        <taxon>Agaricomycotina</taxon>
        <taxon>Agaricomycetes</taxon>
        <taxon>Agaricomycetidae</taxon>
        <taxon>Agaricales</taxon>
        <taxon>Agaricineae</taxon>
        <taxon>Hydnangiaceae</taxon>
        <taxon>Laccaria</taxon>
    </lineage>
</organism>
<sequence>MSGVKAELYKLETMVHTGKYDDGWEIADVRLSINELKEKFTKIEKSINTKRNTLGADGRLNLERLLGNKFLRLHVNALALKQHLRNRLQQRKFELDSLERDTAKLQPIVSKKLQEHSESQIKRKEPGIQKLAKKYNNLCSELEKMIKAKQSPRGARAPHKIATEGLFKLDVDDDIWQDVGLDDTDLSSENAIPQWLGNEDVRKGIKALLELDRCKEELRRLSYERSAMQEWLIEEWQCVIKGIENEQDINIIYQLDLRASFLAHVCLIWQDKVCLVIPHKSMDSSWGPTLDDLAHVRKIEMMEMVADQDSNTETVIAVNDDDDDEDDEDDEDEEEEDGEELELLEAVELLALSDEFRSGYNS</sequence>
<dbReference type="PANTHER" id="PTHR33096:SF1">
    <property type="entry name" value="CXC1-LIKE CYSTEINE CLUSTER ASSOCIATED WITH KDZ TRANSPOSASES DOMAIN-CONTAINING PROTEIN"/>
    <property type="match status" value="1"/>
</dbReference>
<dbReference type="AlphaFoldDB" id="B0CUR3"/>
<proteinExistence type="predicted"/>
<dbReference type="InParanoid" id="B0CUR3"/>
<dbReference type="Proteomes" id="UP000001194">
    <property type="component" value="Unassembled WGS sequence"/>
</dbReference>
<evidence type="ECO:0000256" key="1">
    <source>
        <dbReference type="SAM" id="MobiDB-lite"/>
    </source>
</evidence>